<sequence>LLLNPVGEAAATEQPCLSAPFTLSAGRRRRRCCAARCPTMVLTAMGSLAFTASLQPVESQDSMSVVNGQMGDGGATAHPRFHGIADDQMGRGGEGIEMYGNTGFAA</sequence>
<evidence type="ECO:0000313" key="2">
    <source>
        <dbReference type="EnsemblPlants" id="TuG1812G0600000402.01.T01"/>
    </source>
</evidence>
<feature type="region of interest" description="Disordered" evidence="1">
    <location>
        <begin position="63"/>
        <end position="89"/>
    </location>
</feature>
<protein>
    <submittedName>
        <fullName evidence="2">Uncharacterized protein</fullName>
    </submittedName>
</protein>
<evidence type="ECO:0000313" key="3">
    <source>
        <dbReference type="Proteomes" id="UP000015106"/>
    </source>
</evidence>
<dbReference type="EnsemblPlants" id="TuG1812G0600000402.01.T01">
    <property type="protein sequence ID" value="TuG1812G0600000402.01.T01"/>
    <property type="gene ID" value="TuG1812G0600000402.01"/>
</dbReference>
<reference evidence="3" key="1">
    <citation type="journal article" date="2013" name="Nature">
        <title>Draft genome of the wheat A-genome progenitor Triticum urartu.</title>
        <authorList>
            <person name="Ling H.Q."/>
            <person name="Zhao S."/>
            <person name="Liu D."/>
            <person name="Wang J."/>
            <person name="Sun H."/>
            <person name="Zhang C."/>
            <person name="Fan H."/>
            <person name="Li D."/>
            <person name="Dong L."/>
            <person name="Tao Y."/>
            <person name="Gao C."/>
            <person name="Wu H."/>
            <person name="Li Y."/>
            <person name="Cui Y."/>
            <person name="Guo X."/>
            <person name="Zheng S."/>
            <person name="Wang B."/>
            <person name="Yu K."/>
            <person name="Liang Q."/>
            <person name="Yang W."/>
            <person name="Lou X."/>
            <person name="Chen J."/>
            <person name="Feng M."/>
            <person name="Jian J."/>
            <person name="Zhang X."/>
            <person name="Luo G."/>
            <person name="Jiang Y."/>
            <person name="Liu J."/>
            <person name="Wang Z."/>
            <person name="Sha Y."/>
            <person name="Zhang B."/>
            <person name="Wu H."/>
            <person name="Tang D."/>
            <person name="Shen Q."/>
            <person name="Xue P."/>
            <person name="Zou S."/>
            <person name="Wang X."/>
            <person name="Liu X."/>
            <person name="Wang F."/>
            <person name="Yang Y."/>
            <person name="An X."/>
            <person name="Dong Z."/>
            <person name="Zhang K."/>
            <person name="Zhang X."/>
            <person name="Luo M.C."/>
            <person name="Dvorak J."/>
            <person name="Tong Y."/>
            <person name="Wang J."/>
            <person name="Yang H."/>
            <person name="Li Z."/>
            <person name="Wang D."/>
            <person name="Zhang A."/>
            <person name="Wang J."/>
        </authorList>
    </citation>
    <scope>NUCLEOTIDE SEQUENCE</scope>
    <source>
        <strain evidence="3">cv. G1812</strain>
    </source>
</reference>
<reference evidence="2" key="2">
    <citation type="submission" date="2018-03" db="EMBL/GenBank/DDBJ databases">
        <title>The Triticum urartu genome reveals the dynamic nature of wheat genome evolution.</title>
        <authorList>
            <person name="Ling H."/>
            <person name="Ma B."/>
            <person name="Shi X."/>
            <person name="Liu H."/>
            <person name="Dong L."/>
            <person name="Sun H."/>
            <person name="Cao Y."/>
            <person name="Gao Q."/>
            <person name="Zheng S."/>
            <person name="Li Y."/>
            <person name="Yu Y."/>
            <person name="Du H."/>
            <person name="Qi M."/>
            <person name="Li Y."/>
            <person name="Yu H."/>
            <person name="Cui Y."/>
            <person name="Wang N."/>
            <person name="Chen C."/>
            <person name="Wu H."/>
            <person name="Zhao Y."/>
            <person name="Zhang J."/>
            <person name="Li Y."/>
            <person name="Zhou W."/>
            <person name="Zhang B."/>
            <person name="Hu W."/>
            <person name="Eijk M."/>
            <person name="Tang J."/>
            <person name="Witsenboer H."/>
            <person name="Zhao S."/>
            <person name="Li Z."/>
            <person name="Zhang A."/>
            <person name="Wang D."/>
            <person name="Liang C."/>
        </authorList>
    </citation>
    <scope>NUCLEOTIDE SEQUENCE [LARGE SCALE GENOMIC DNA]</scope>
    <source>
        <strain evidence="2">cv. G1812</strain>
    </source>
</reference>
<reference evidence="2" key="3">
    <citation type="submission" date="2022-06" db="UniProtKB">
        <authorList>
            <consortium name="EnsemblPlants"/>
        </authorList>
    </citation>
    <scope>IDENTIFICATION</scope>
</reference>
<dbReference type="Proteomes" id="UP000015106">
    <property type="component" value="Chromosome 6"/>
</dbReference>
<dbReference type="Gramene" id="TuG1812G0600000402.01.T01">
    <property type="protein sequence ID" value="TuG1812G0600000402.01.T01"/>
    <property type="gene ID" value="TuG1812G0600000402.01"/>
</dbReference>
<proteinExistence type="predicted"/>
<dbReference type="AlphaFoldDB" id="A0A8R7QM88"/>
<keyword evidence="3" id="KW-1185">Reference proteome</keyword>
<evidence type="ECO:0000256" key="1">
    <source>
        <dbReference type="SAM" id="MobiDB-lite"/>
    </source>
</evidence>
<name>A0A8R7QM88_TRIUA</name>
<accession>A0A8R7QM88</accession>
<organism evidence="2 3">
    <name type="scientific">Triticum urartu</name>
    <name type="common">Red wild einkorn</name>
    <name type="synonym">Crithodium urartu</name>
    <dbReference type="NCBI Taxonomy" id="4572"/>
    <lineage>
        <taxon>Eukaryota</taxon>
        <taxon>Viridiplantae</taxon>
        <taxon>Streptophyta</taxon>
        <taxon>Embryophyta</taxon>
        <taxon>Tracheophyta</taxon>
        <taxon>Spermatophyta</taxon>
        <taxon>Magnoliopsida</taxon>
        <taxon>Liliopsida</taxon>
        <taxon>Poales</taxon>
        <taxon>Poaceae</taxon>
        <taxon>BOP clade</taxon>
        <taxon>Pooideae</taxon>
        <taxon>Triticodae</taxon>
        <taxon>Triticeae</taxon>
        <taxon>Triticinae</taxon>
        <taxon>Triticum</taxon>
    </lineage>
</organism>